<feature type="transmembrane region" description="Helical" evidence="1">
    <location>
        <begin position="385"/>
        <end position="404"/>
    </location>
</feature>
<dbReference type="EMBL" id="JABEVQ010000005">
    <property type="protein sequence ID" value="NWN91844.1"/>
    <property type="molecule type" value="Genomic_DNA"/>
</dbReference>
<feature type="transmembrane region" description="Helical" evidence="1">
    <location>
        <begin position="17"/>
        <end position="40"/>
    </location>
</feature>
<protein>
    <recommendedName>
        <fullName evidence="4">C4-dicarboxylate ABC transporter</fullName>
    </recommendedName>
</protein>
<reference evidence="2 3" key="1">
    <citation type="submission" date="2020-03" db="EMBL/GenBank/DDBJ databases">
        <title>Metagenomic, metatranscriptomic, and metabolomic analyses revealed the key microbes and metabolic features during the fermentation of ganjang, Korean traditional soy sauce.</title>
        <authorList>
            <person name="Chun B.H."/>
            <person name="Jeon C.O."/>
        </authorList>
    </citation>
    <scope>NUCLEOTIDE SEQUENCE [LARGE SCALE GENOMIC DNA]</scope>
    <source>
        <strain evidence="2 3">KG14</strain>
    </source>
</reference>
<feature type="transmembrane region" description="Helical" evidence="1">
    <location>
        <begin position="243"/>
        <end position="263"/>
    </location>
</feature>
<feature type="transmembrane region" description="Helical" evidence="1">
    <location>
        <begin position="269"/>
        <end position="287"/>
    </location>
</feature>
<feature type="transmembrane region" description="Helical" evidence="1">
    <location>
        <begin position="199"/>
        <end position="222"/>
    </location>
</feature>
<evidence type="ECO:0000313" key="3">
    <source>
        <dbReference type="Proteomes" id="UP000536442"/>
    </source>
</evidence>
<feature type="transmembrane region" description="Helical" evidence="1">
    <location>
        <begin position="82"/>
        <end position="99"/>
    </location>
</feature>
<keyword evidence="1" id="KW-0472">Membrane</keyword>
<feature type="transmembrane region" description="Helical" evidence="1">
    <location>
        <begin position="52"/>
        <end position="70"/>
    </location>
</feature>
<evidence type="ECO:0000313" key="2">
    <source>
        <dbReference type="EMBL" id="NWN91844.1"/>
    </source>
</evidence>
<accession>A0A851HQY8</accession>
<proteinExistence type="predicted"/>
<feature type="transmembrane region" description="Helical" evidence="1">
    <location>
        <begin position="340"/>
        <end position="373"/>
    </location>
</feature>
<dbReference type="AlphaFoldDB" id="A0A851HQY8"/>
<gene>
    <name evidence="2" type="ORF">HLV39_10120</name>
</gene>
<comment type="caution">
    <text evidence="2">The sequence shown here is derived from an EMBL/GenBank/DDBJ whole genome shotgun (WGS) entry which is preliminary data.</text>
</comment>
<evidence type="ECO:0008006" key="4">
    <source>
        <dbReference type="Google" id="ProtNLM"/>
    </source>
</evidence>
<dbReference type="Proteomes" id="UP000536442">
    <property type="component" value="Unassembled WGS sequence"/>
</dbReference>
<name>A0A851HQY8_9GAMM</name>
<keyword evidence="3" id="KW-1185">Reference proteome</keyword>
<keyword evidence="1" id="KW-1133">Transmembrane helix</keyword>
<sequence>METAGSRLLTLAVLMELIAICLSSTGLGAVAGGLFILCFLGAGKRLHTYARLLLLVSLVVTAGFFVRGLLGVDRLIKASADAAFYAAFLGSLGMMQCLVRRFEVLHRIHDVLLGGRVTWLYPKYAVVSCGIASVLSFGMMNLLCGSLSGTLEARGVAGESRQQWLRSVLTSALRGFALVPLVAPTSVAVAILTRELPQLSWFMLLPYGLAAAVILIVVGWLLEQQRFRRVSSERVVLDQWPSGTLRLLSLVLTVFSLMAVIVSVTDFKISVAAMLAVPSITLLYMLWEERSVAVVLEEGVAQVSAMHNEMAIFSASAILGVSVSSLIPKDALSGLVTTPGGMWVFAVVGMLSLPLLSVIGIIPITVLSVQAGLLPQLVAEGLDPVLISAALVIGFSLAMMLSPFGPSVMLLSRFGRVPRWVVAFRWNSAFILIAVPLLLLLLALEIVFLPTML</sequence>
<feature type="transmembrane region" description="Helical" evidence="1">
    <location>
        <begin position="424"/>
        <end position="449"/>
    </location>
</feature>
<keyword evidence="1" id="KW-0812">Transmembrane</keyword>
<organism evidence="2 3">
    <name type="scientific">Marinobacter adhaerens</name>
    <dbReference type="NCBI Taxonomy" id="1033846"/>
    <lineage>
        <taxon>Bacteria</taxon>
        <taxon>Pseudomonadati</taxon>
        <taxon>Pseudomonadota</taxon>
        <taxon>Gammaproteobacteria</taxon>
        <taxon>Pseudomonadales</taxon>
        <taxon>Marinobacteraceae</taxon>
        <taxon>Marinobacter</taxon>
    </lineage>
</organism>
<evidence type="ECO:0000256" key="1">
    <source>
        <dbReference type="SAM" id="Phobius"/>
    </source>
</evidence>
<feature type="transmembrane region" description="Helical" evidence="1">
    <location>
        <begin position="171"/>
        <end position="193"/>
    </location>
</feature>